<reference evidence="2 3" key="1">
    <citation type="journal article" date="2019" name="Philos. Trans. R. Soc. Lond., B, Biol. Sci.">
        <title>Ant behaviour and brain gene expression of defending hosts depend on the ecological success of the intruding social parasite.</title>
        <authorList>
            <person name="Kaur R."/>
            <person name="Stoldt M."/>
            <person name="Jongepier E."/>
            <person name="Feldmeyer B."/>
            <person name="Menzel F."/>
            <person name="Bornberg-Bauer E."/>
            <person name="Foitzik S."/>
        </authorList>
    </citation>
    <scope>NUCLEOTIDE SEQUENCE [LARGE SCALE GENOMIC DNA]</scope>
    <source>
        <tissue evidence="2">Whole body</tissue>
    </source>
</reference>
<dbReference type="Proteomes" id="UP000310200">
    <property type="component" value="Unassembled WGS sequence"/>
</dbReference>
<keyword evidence="3" id="KW-1185">Reference proteome</keyword>
<dbReference type="InterPro" id="IPR026680">
    <property type="entry name" value="CCDC137"/>
</dbReference>
<name>A0A4S2KHU7_9HYME</name>
<feature type="compositionally biased region" description="Basic residues" evidence="1">
    <location>
        <begin position="1"/>
        <end position="12"/>
    </location>
</feature>
<accession>A0A4S2KHU7</accession>
<protein>
    <submittedName>
        <fullName evidence="2">Uncharacterized protein</fullName>
    </submittedName>
</protein>
<dbReference type="PANTHER" id="PTHR21838:SF2">
    <property type="entry name" value="COILED-COIL DOMAIN-CONTAINING PROTEIN 137"/>
    <property type="match status" value="1"/>
</dbReference>
<proteinExistence type="predicted"/>
<feature type="region of interest" description="Disordered" evidence="1">
    <location>
        <begin position="1"/>
        <end position="21"/>
    </location>
</feature>
<dbReference type="PANTHER" id="PTHR21838">
    <property type="entry name" value="COILED-COIL DOMAIN-CONTAINING PROTEIN 137"/>
    <property type="match status" value="1"/>
</dbReference>
<dbReference type="EMBL" id="QBLH01002300">
    <property type="protein sequence ID" value="TGZ48850.1"/>
    <property type="molecule type" value="Genomic_DNA"/>
</dbReference>
<feature type="region of interest" description="Disordered" evidence="1">
    <location>
        <begin position="262"/>
        <end position="290"/>
    </location>
</feature>
<dbReference type="AlphaFoldDB" id="A0A4S2KHU7"/>
<evidence type="ECO:0000256" key="1">
    <source>
        <dbReference type="SAM" id="MobiDB-lite"/>
    </source>
</evidence>
<dbReference type="GO" id="GO:0005634">
    <property type="term" value="C:nucleus"/>
    <property type="evidence" value="ECO:0007669"/>
    <property type="project" value="TreeGrafter"/>
</dbReference>
<sequence length="414" mass="48166">MGRKIPGKKHRGVKDPEKQRAKRMADLDDLYTELAADFRLELCTNTAPKNVDEQAIPKSLERVIKLKEAAKTSGNISKRKRKKKNALICVGLQHHKPNPKGKPEKVTPVFQQRPGESGRQFMHRVSKETHDFLKEIAFEKKYGVQIERDSNTGEIQGLTKCKREKDDVEALQAKHKNITRKKKVAEPSATLTKSDKRKLKLRMKKEKELENRDEFERLQDKVIFGEVAHEPPRLKIKSKKMDENRKPKNLLLSSLLESPKEVSSAPKVINRSGKRKHLPETERRRLEKRQTCGPDEGLEPLFYWQQIVKRFEALEGLIEERMASSELTAEIVHFVHLLREPSESLLSIHSEIQHFAKFHFHIGTQSGLLGCYYLRIRIEMMLITRAQIEQTDRIKPLQDLRIAYTRFNTYQNAY</sequence>
<dbReference type="STRING" id="300112.A0A4S2KHU7"/>
<feature type="compositionally biased region" description="Basic and acidic residues" evidence="1">
    <location>
        <begin position="278"/>
        <end position="290"/>
    </location>
</feature>
<gene>
    <name evidence="2" type="ORF">DBV15_08104</name>
</gene>
<evidence type="ECO:0000313" key="3">
    <source>
        <dbReference type="Proteomes" id="UP000310200"/>
    </source>
</evidence>
<evidence type="ECO:0000313" key="2">
    <source>
        <dbReference type="EMBL" id="TGZ48850.1"/>
    </source>
</evidence>
<organism evidence="2 3">
    <name type="scientific">Temnothorax longispinosus</name>
    <dbReference type="NCBI Taxonomy" id="300112"/>
    <lineage>
        <taxon>Eukaryota</taxon>
        <taxon>Metazoa</taxon>
        <taxon>Ecdysozoa</taxon>
        <taxon>Arthropoda</taxon>
        <taxon>Hexapoda</taxon>
        <taxon>Insecta</taxon>
        <taxon>Pterygota</taxon>
        <taxon>Neoptera</taxon>
        <taxon>Endopterygota</taxon>
        <taxon>Hymenoptera</taxon>
        <taxon>Apocrita</taxon>
        <taxon>Aculeata</taxon>
        <taxon>Formicoidea</taxon>
        <taxon>Formicidae</taxon>
        <taxon>Myrmicinae</taxon>
        <taxon>Temnothorax</taxon>
    </lineage>
</organism>
<comment type="caution">
    <text evidence="2">The sequence shown here is derived from an EMBL/GenBank/DDBJ whole genome shotgun (WGS) entry which is preliminary data.</text>
</comment>